<reference evidence="7" key="1">
    <citation type="journal article" date="2017" name="Front. Plant Sci.">
        <title>Climate Clever Clovers: New Paradigm to Reduce the Environmental Footprint of Ruminants by Breeding Low Methanogenic Forages Utilizing Haplotype Variation.</title>
        <authorList>
            <person name="Kaur P."/>
            <person name="Appels R."/>
            <person name="Bayer P.E."/>
            <person name="Keeble-Gagnere G."/>
            <person name="Wang J."/>
            <person name="Hirakawa H."/>
            <person name="Shirasawa K."/>
            <person name="Vercoe P."/>
            <person name="Stefanova K."/>
            <person name="Durmic Z."/>
            <person name="Nichols P."/>
            <person name="Revell C."/>
            <person name="Isobe S.N."/>
            <person name="Edwards D."/>
            <person name="Erskine W."/>
        </authorList>
    </citation>
    <scope>NUCLEOTIDE SEQUENCE [LARGE SCALE GENOMIC DNA]</scope>
    <source>
        <strain evidence="7">cv. Daliak</strain>
    </source>
</reference>
<dbReference type="OrthoDB" id="1429853at2759"/>
<organism evidence="6 7">
    <name type="scientific">Trifolium subterraneum</name>
    <name type="common">Subterranean clover</name>
    <dbReference type="NCBI Taxonomy" id="3900"/>
    <lineage>
        <taxon>Eukaryota</taxon>
        <taxon>Viridiplantae</taxon>
        <taxon>Streptophyta</taxon>
        <taxon>Embryophyta</taxon>
        <taxon>Tracheophyta</taxon>
        <taxon>Spermatophyta</taxon>
        <taxon>Magnoliopsida</taxon>
        <taxon>eudicotyledons</taxon>
        <taxon>Gunneridae</taxon>
        <taxon>Pentapetalae</taxon>
        <taxon>rosids</taxon>
        <taxon>fabids</taxon>
        <taxon>Fabales</taxon>
        <taxon>Fabaceae</taxon>
        <taxon>Papilionoideae</taxon>
        <taxon>50 kb inversion clade</taxon>
        <taxon>NPAAA clade</taxon>
        <taxon>Hologalegina</taxon>
        <taxon>IRL clade</taxon>
        <taxon>Trifolieae</taxon>
        <taxon>Trifolium</taxon>
    </lineage>
</organism>
<dbReference type="EMBL" id="DF973725">
    <property type="protein sequence ID" value="GAU38678.1"/>
    <property type="molecule type" value="Genomic_DNA"/>
</dbReference>
<dbReference type="GO" id="GO:0006508">
    <property type="term" value="P:proteolysis"/>
    <property type="evidence" value="ECO:0007669"/>
    <property type="project" value="UniProtKB-KW"/>
</dbReference>
<feature type="compositionally biased region" description="Polar residues" evidence="4">
    <location>
        <begin position="106"/>
        <end position="126"/>
    </location>
</feature>
<dbReference type="AlphaFoldDB" id="A0A2Z6N1H4"/>
<name>A0A2Z6N1H4_TRISU</name>
<evidence type="ECO:0000313" key="6">
    <source>
        <dbReference type="EMBL" id="GAU38678.1"/>
    </source>
</evidence>
<sequence length="432" mass="48688">MSGSQHDMHIPSDKDSSNFNVVKNFPEGISPCLLFLSSPTYRLVESNADLPIPDDVAEVRLMGDAIGSYVAWPANLIFLNVETAERSKEIGNEVIRQHGSVTSKIQTPKEQQVNKSKVVGTSNATSKKGHAKTKHQKLSPTNGHLLVPTDNHSHVCGAISPNVETAEKSKEIDNEVIRQHGSVTSKKKIQTPKAQQVNKSKVVGPSNATPKKGHAKTKHQKLSPTNGRLPVPTDDHPPVCRAMLCLQSLVDLNLEKTDTCIIPMEESIFGVYYEENIIKDYFNEFLRGEEIGVSMILLTHHFFRGGHWVLVVIDAVSEQVYYLDPLLGDPNSYPNMKMLNTVLQKFRSLRGARVQRSKLNNISWIRIQCPQQRNSINCGYFVMRFMKEIIISNKNEIPMLYFDDFKCSTYSKDKLTEIKEEWSQYVLGLRII</sequence>
<keyword evidence="3" id="KW-0378">Hydrolase</keyword>
<keyword evidence="2" id="KW-0645">Protease</keyword>
<feature type="domain" description="Ubiquitin-like protease family profile" evidence="5">
    <location>
        <begin position="229"/>
        <end position="389"/>
    </location>
</feature>
<feature type="region of interest" description="Disordered" evidence="4">
    <location>
        <begin position="181"/>
        <end position="231"/>
    </location>
</feature>
<dbReference type="GO" id="GO:0008234">
    <property type="term" value="F:cysteine-type peptidase activity"/>
    <property type="evidence" value="ECO:0007669"/>
    <property type="project" value="InterPro"/>
</dbReference>
<accession>A0A2Z6N1H4</accession>
<dbReference type="Proteomes" id="UP000242715">
    <property type="component" value="Unassembled WGS sequence"/>
</dbReference>
<feature type="region of interest" description="Disordered" evidence="4">
    <location>
        <begin position="106"/>
        <end position="148"/>
    </location>
</feature>
<evidence type="ECO:0000313" key="7">
    <source>
        <dbReference type="Proteomes" id="UP000242715"/>
    </source>
</evidence>
<feature type="compositionally biased region" description="Basic residues" evidence="4">
    <location>
        <begin position="127"/>
        <end position="137"/>
    </location>
</feature>
<dbReference type="PANTHER" id="PTHR33018:SF31">
    <property type="entry name" value="TRANSPOSASE, PTTA_EN_SPM, PLANT"/>
    <property type="match status" value="1"/>
</dbReference>
<dbReference type="Pfam" id="PF02902">
    <property type="entry name" value="Peptidase_C48"/>
    <property type="match status" value="1"/>
</dbReference>
<evidence type="ECO:0000256" key="2">
    <source>
        <dbReference type="ARBA" id="ARBA00022670"/>
    </source>
</evidence>
<dbReference type="PROSITE" id="PS50600">
    <property type="entry name" value="ULP_PROTEASE"/>
    <property type="match status" value="1"/>
</dbReference>
<evidence type="ECO:0000256" key="1">
    <source>
        <dbReference type="ARBA" id="ARBA00005234"/>
    </source>
</evidence>
<dbReference type="SUPFAM" id="SSF54001">
    <property type="entry name" value="Cysteine proteinases"/>
    <property type="match status" value="1"/>
</dbReference>
<dbReference type="InterPro" id="IPR038765">
    <property type="entry name" value="Papain-like_cys_pep_sf"/>
</dbReference>
<evidence type="ECO:0000256" key="3">
    <source>
        <dbReference type="ARBA" id="ARBA00022801"/>
    </source>
</evidence>
<gene>
    <name evidence="6" type="ORF">TSUD_292600</name>
</gene>
<dbReference type="Gene3D" id="3.40.395.10">
    <property type="entry name" value="Adenoviral Proteinase, Chain A"/>
    <property type="match status" value="1"/>
</dbReference>
<dbReference type="InterPro" id="IPR003653">
    <property type="entry name" value="Peptidase_C48_C"/>
</dbReference>
<proteinExistence type="inferred from homology"/>
<dbReference type="PANTHER" id="PTHR33018">
    <property type="entry name" value="OS10G0338966 PROTEIN-RELATED"/>
    <property type="match status" value="1"/>
</dbReference>
<protein>
    <recommendedName>
        <fullName evidence="5">Ubiquitin-like protease family profile domain-containing protein</fullName>
    </recommendedName>
</protein>
<comment type="similarity">
    <text evidence="1">Belongs to the peptidase C48 family.</text>
</comment>
<evidence type="ECO:0000256" key="4">
    <source>
        <dbReference type="SAM" id="MobiDB-lite"/>
    </source>
</evidence>
<feature type="compositionally biased region" description="Basic residues" evidence="4">
    <location>
        <begin position="211"/>
        <end position="221"/>
    </location>
</feature>
<evidence type="ECO:0000259" key="5">
    <source>
        <dbReference type="PROSITE" id="PS50600"/>
    </source>
</evidence>
<keyword evidence="7" id="KW-1185">Reference proteome</keyword>